<dbReference type="SUPFAM" id="SSF53323">
    <property type="entry name" value="Pyruvate-ferredoxin oxidoreductase, PFOR, domain III"/>
    <property type="match status" value="1"/>
</dbReference>
<feature type="domain" description="Pyruvate:ferredoxin oxidoreductase core" evidence="4">
    <location>
        <begin position="474"/>
        <end position="568"/>
    </location>
</feature>
<dbReference type="Pfam" id="PF17147">
    <property type="entry name" value="PFOR_II"/>
    <property type="match status" value="1"/>
</dbReference>
<evidence type="ECO:0008006" key="7">
    <source>
        <dbReference type="Google" id="ProtNLM"/>
    </source>
</evidence>
<dbReference type="EMBL" id="MFCA01000001">
    <property type="protein sequence ID" value="OGE03281.1"/>
    <property type="molecule type" value="Genomic_DNA"/>
</dbReference>
<dbReference type="Gene3D" id="3.40.50.920">
    <property type="match status" value="1"/>
</dbReference>
<dbReference type="InterPro" id="IPR019752">
    <property type="entry name" value="Pyrv/ketoisovalerate_OxRed_cat"/>
</dbReference>
<dbReference type="CDD" id="cd07034">
    <property type="entry name" value="TPP_PYR_PFOR_IOR-alpha_like"/>
    <property type="match status" value="1"/>
</dbReference>
<protein>
    <recommendedName>
        <fullName evidence="7">2-oxoacid:ferredoxin oxidoreductase subunit alpha</fullName>
    </recommendedName>
</protein>
<dbReference type="InterPro" id="IPR050722">
    <property type="entry name" value="Pyruvate:ferred/Flavod_OxRd"/>
</dbReference>
<evidence type="ECO:0000259" key="4">
    <source>
        <dbReference type="Pfam" id="PF17147"/>
    </source>
</evidence>
<dbReference type="Pfam" id="PF01855">
    <property type="entry name" value="POR_N"/>
    <property type="match status" value="1"/>
</dbReference>
<gene>
    <name evidence="5" type="ORF">A2196_05985</name>
</gene>
<dbReference type="AlphaFoldDB" id="A0A1F5HGQ0"/>
<dbReference type="InterPro" id="IPR029061">
    <property type="entry name" value="THDP-binding"/>
</dbReference>
<sequence length="577" mass="63975">MDRDSLNWKVAGYAGEGIMTTGLLFSKTASRHGWYIFDYPEYPSLIRGGHNTYQVHAGKNHIHSQKIALNLLVALNRDALEFHRDELDENSLIIYDQEDDNIDIEKYNLPGKSANLPMIRLASEVGGERVMGNNVALGASIFALGLDLGILDQVIADVFAGKKEIINLNQKAAKAGYDYIQKSGVRPLIGVEPLKPTADLAPMTGNEAIALGALAGGLQFYVAYPMTPSSSILHFLAETARMTKIVVKHAEDEISAANMALGASFAGVRSMVATSGGGFCYMVEALGESGVSELPLVIVESMRPGPALGMPTWTAQSDLKFLINASHDEFPRFIFAPGDAQEAFELSKKALVLAETYQVPVILLSDKYLSESRYSLKLPETVFKNNRFGFENNPKPDTNSFYPRYRLTETGVSERSVPGQSGGIHITTSYEHDEYGFTAEDTNARKSQVEKRFKKIESMKQEIPSQFWEEEPQAKLTFISFGSTKGPIRQAREELKRQRVATNMLNLSWLWPFPKDQVKKSVESSKSAVVVEGNYQGQLASLITQETGIVVKNRLNRYDGRPFYPEEIVNYVKNLSI</sequence>
<feature type="domain" description="Pyruvate/ketoisovalerate oxidoreductase catalytic" evidence="2">
    <location>
        <begin position="14"/>
        <end position="178"/>
    </location>
</feature>
<feature type="domain" description="Pyruvate flavodoxin/ferredoxin oxidoreductase pyrimidine binding" evidence="3">
    <location>
        <begin position="212"/>
        <end position="449"/>
    </location>
</feature>
<accession>A0A1F5HGQ0</accession>
<name>A0A1F5HGQ0_9BACT</name>
<dbReference type="InterPro" id="IPR022367">
    <property type="entry name" value="2-oxoacid/accept_OxRdtase_asu"/>
</dbReference>
<dbReference type="SUPFAM" id="SSF52518">
    <property type="entry name" value="Thiamin diphosphate-binding fold (THDP-binding)"/>
    <property type="match status" value="1"/>
</dbReference>
<dbReference type="NCBIfam" id="TIGR03710">
    <property type="entry name" value="OAFO_sf"/>
    <property type="match status" value="1"/>
</dbReference>
<dbReference type="PANTHER" id="PTHR32154:SF20">
    <property type="entry name" value="2-OXOGLUTARATE OXIDOREDUCTASE SUBUNIT KORA"/>
    <property type="match status" value="1"/>
</dbReference>
<dbReference type="Proteomes" id="UP000176751">
    <property type="component" value="Unassembled WGS sequence"/>
</dbReference>
<evidence type="ECO:0000313" key="5">
    <source>
        <dbReference type="EMBL" id="OGE03281.1"/>
    </source>
</evidence>
<dbReference type="InterPro" id="IPR002869">
    <property type="entry name" value="Pyrv_flavodox_OxRed_cen"/>
</dbReference>
<evidence type="ECO:0000313" key="6">
    <source>
        <dbReference type="Proteomes" id="UP000176751"/>
    </source>
</evidence>
<evidence type="ECO:0000259" key="3">
    <source>
        <dbReference type="Pfam" id="PF01855"/>
    </source>
</evidence>
<proteinExistence type="predicted"/>
<evidence type="ECO:0000256" key="1">
    <source>
        <dbReference type="ARBA" id="ARBA00023002"/>
    </source>
</evidence>
<dbReference type="Gene3D" id="3.40.920.10">
    <property type="entry name" value="Pyruvate-ferredoxin oxidoreductase, PFOR, domain III"/>
    <property type="match status" value="1"/>
</dbReference>
<dbReference type="PANTHER" id="PTHR32154">
    <property type="entry name" value="PYRUVATE-FLAVODOXIN OXIDOREDUCTASE-RELATED"/>
    <property type="match status" value="1"/>
</dbReference>
<dbReference type="Gene3D" id="3.40.50.970">
    <property type="match status" value="1"/>
</dbReference>
<dbReference type="InterPro" id="IPR009014">
    <property type="entry name" value="Transketo_C/PFOR_II"/>
</dbReference>
<dbReference type="InterPro" id="IPR002880">
    <property type="entry name" value="Pyrv_Fd/Flavodoxin_OxRdtase_N"/>
</dbReference>
<dbReference type="SUPFAM" id="SSF52922">
    <property type="entry name" value="TK C-terminal domain-like"/>
    <property type="match status" value="1"/>
</dbReference>
<dbReference type="InterPro" id="IPR033412">
    <property type="entry name" value="PFOR_II"/>
</dbReference>
<dbReference type="GO" id="GO:0016903">
    <property type="term" value="F:oxidoreductase activity, acting on the aldehyde or oxo group of donors"/>
    <property type="evidence" value="ECO:0007669"/>
    <property type="project" value="InterPro"/>
</dbReference>
<dbReference type="STRING" id="1797737.A2196_05985"/>
<dbReference type="Pfam" id="PF01558">
    <property type="entry name" value="POR"/>
    <property type="match status" value="1"/>
</dbReference>
<keyword evidence="1" id="KW-0560">Oxidoreductase</keyword>
<comment type="caution">
    <text evidence="5">The sequence shown here is derived from an EMBL/GenBank/DDBJ whole genome shotgun (WGS) entry which is preliminary data.</text>
</comment>
<reference evidence="5 6" key="1">
    <citation type="journal article" date="2016" name="Nat. Commun.">
        <title>Thousands of microbial genomes shed light on interconnected biogeochemical processes in an aquifer system.</title>
        <authorList>
            <person name="Anantharaman K."/>
            <person name="Brown C.T."/>
            <person name="Hug L.A."/>
            <person name="Sharon I."/>
            <person name="Castelle C.J."/>
            <person name="Probst A.J."/>
            <person name="Thomas B.C."/>
            <person name="Singh A."/>
            <person name="Wilkins M.J."/>
            <person name="Karaoz U."/>
            <person name="Brodie E.L."/>
            <person name="Williams K.H."/>
            <person name="Hubbard S.S."/>
            <person name="Banfield J.F."/>
        </authorList>
    </citation>
    <scope>NUCLEOTIDE SEQUENCE [LARGE SCALE GENOMIC DNA]</scope>
</reference>
<evidence type="ECO:0000259" key="2">
    <source>
        <dbReference type="Pfam" id="PF01558"/>
    </source>
</evidence>
<organism evidence="5 6">
    <name type="scientific">Candidatus Curtissbacteria bacterium RIFOXYA1_FULL_41_14</name>
    <dbReference type="NCBI Taxonomy" id="1797737"/>
    <lineage>
        <taxon>Bacteria</taxon>
        <taxon>Candidatus Curtissiibacteriota</taxon>
    </lineage>
</organism>
<dbReference type="GO" id="GO:0006979">
    <property type="term" value="P:response to oxidative stress"/>
    <property type="evidence" value="ECO:0007669"/>
    <property type="project" value="TreeGrafter"/>
</dbReference>